<keyword evidence="2" id="KW-0805">Transcription regulation</keyword>
<dbReference type="CDD" id="cd08417">
    <property type="entry name" value="PBP2_Nitroaromatics_like"/>
    <property type="match status" value="1"/>
</dbReference>
<evidence type="ECO:0000259" key="5">
    <source>
        <dbReference type="PROSITE" id="PS50931"/>
    </source>
</evidence>
<keyword evidence="7" id="KW-1185">Reference proteome</keyword>
<comment type="caution">
    <text evidence="6">The sequence shown here is derived from an EMBL/GenBank/DDBJ whole genome shotgun (WGS) entry which is preliminary data.</text>
</comment>
<proteinExistence type="inferred from homology"/>
<dbReference type="Gene3D" id="1.10.10.10">
    <property type="entry name" value="Winged helix-like DNA-binding domain superfamily/Winged helix DNA-binding domain"/>
    <property type="match status" value="1"/>
</dbReference>
<comment type="similarity">
    <text evidence="1">Belongs to the LysR transcriptional regulatory family.</text>
</comment>
<feature type="domain" description="HTH lysR-type" evidence="5">
    <location>
        <begin position="26"/>
        <end position="83"/>
    </location>
</feature>
<gene>
    <name evidence="6" type="ORF">IFO68_00865</name>
</gene>
<evidence type="ECO:0000256" key="3">
    <source>
        <dbReference type="ARBA" id="ARBA00023125"/>
    </source>
</evidence>
<dbReference type="EMBL" id="JACYTP010000001">
    <property type="protein sequence ID" value="MBD8511250.1"/>
    <property type="molecule type" value="Genomic_DNA"/>
</dbReference>
<dbReference type="Pfam" id="PF00126">
    <property type="entry name" value="HTH_1"/>
    <property type="match status" value="1"/>
</dbReference>
<dbReference type="Pfam" id="PF03466">
    <property type="entry name" value="LysR_substrate"/>
    <property type="match status" value="1"/>
</dbReference>
<dbReference type="PANTHER" id="PTHR30118">
    <property type="entry name" value="HTH-TYPE TRANSCRIPTIONAL REGULATOR LEUO-RELATED"/>
    <property type="match status" value="1"/>
</dbReference>
<dbReference type="SUPFAM" id="SSF46785">
    <property type="entry name" value="Winged helix' DNA-binding domain"/>
    <property type="match status" value="1"/>
</dbReference>
<dbReference type="InterPro" id="IPR000847">
    <property type="entry name" value="LysR_HTH_N"/>
</dbReference>
<protein>
    <submittedName>
        <fullName evidence="6">LysR family transcriptional regulator</fullName>
    </submittedName>
</protein>
<name>A0ABR9BHR3_9GAMM</name>
<sequence length="319" mass="35053">MLYCPPTYEKCMKAISRMQKVDIGGVDLNLLKLFDALLKEGSVTGAGARLGLSQPAASRGLARLRRLLNDRILVRTTNGWEFTQRALALSAPVTKLLDDARAIVAPSEFHPSTASGQFTVATADHLALLLMPELVAKFASLAPGIDLVMPATAGDNVDLIAQGSADLAIGSFEGLPARFYSRRLYDEDFVCVVRQDHPIIDEELTLEKFVSLSHLSVIITGQGRSTVDEALAQHGLTRRIAVRTPHFLVAPMIVAESDLILCIPRRLAHRLAKSVAIEVLELPVEIPSFTPSIIWHERQHDDPAHIWLRNLIVEIARKL</sequence>
<dbReference type="SUPFAM" id="SSF53850">
    <property type="entry name" value="Periplasmic binding protein-like II"/>
    <property type="match status" value="1"/>
</dbReference>
<dbReference type="InterPro" id="IPR050389">
    <property type="entry name" value="LysR-type_TF"/>
</dbReference>
<evidence type="ECO:0000256" key="2">
    <source>
        <dbReference type="ARBA" id="ARBA00023015"/>
    </source>
</evidence>
<dbReference type="InterPro" id="IPR036388">
    <property type="entry name" value="WH-like_DNA-bd_sf"/>
</dbReference>
<reference evidence="6 7" key="1">
    <citation type="submission" date="2020-09" db="EMBL/GenBank/DDBJ databases">
        <title>Photobacterium sp. CAU 1568 isolated from sand of Sido Beach.</title>
        <authorList>
            <person name="Kim W."/>
        </authorList>
    </citation>
    <scope>NUCLEOTIDE SEQUENCE [LARGE SCALE GENOMIC DNA]</scope>
    <source>
        <strain evidence="6 7">CAU 1568</strain>
    </source>
</reference>
<dbReference type="PROSITE" id="PS50931">
    <property type="entry name" value="HTH_LYSR"/>
    <property type="match status" value="1"/>
</dbReference>
<evidence type="ECO:0000256" key="1">
    <source>
        <dbReference type="ARBA" id="ARBA00009437"/>
    </source>
</evidence>
<evidence type="ECO:0000313" key="7">
    <source>
        <dbReference type="Proteomes" id="UP000649768"/>
    </source>
</evidence>
<dbReference type="Gene3D" id="3.40.190.10">
    <property type="entry name" value="Periplasmic binding protein-like II"/>
    <property type="match status" value="2"/>
</dbReference>
<evidence type="ECO:0000256" key="4">
    <source>
        <dbReference type="ARBA" id="ARBA00023163"/>
    </source>
</evidence>
<dbReference type="InterPro" id="IPR037402">
    <property type="entry name" value="YidZ_PBP2"/>
</dbReference>
<keyword evidence="3" id="KW-0238">DNA-binding</keyword>
<dbReference type="PANTHER" id="PTHR30118:SF15">
    <property type="entry name" value="TRANSCRIPTIONAL REGULATORY PROTEIN"/>
    <property type="match status" value="1"/>
</dbReference>
<evidence type="ECO:0000313" key="6">
    <source>
        <dbReference type="EMBL" id="MBD8511250.1"/>
    </source>
</evidence>
<keyword evidence="4" id="KW-0804">Transcription</keyword>
<organism evidence="6 7">
    <name type="scientific">Photobacterium arenosum</name>
    <dbReference type="NCBI Taxonomy" id="2774143"/>
    <lineage>
        <taxon>Bacteria</taxon>
        <taxon>Pseudomonadati</taxon>
        <taxon>Pseudomonadota</taxon>
        <taxon>Gammaproteobacteria</taxon>
        <taxon>Vibrionales</taxon>
        <taxon>Vibrionaceae</taxon>
        <taxon>Photobacterium</taxon>
    </lineage>
</organism>
<dbReference type="InterPro" id="IPR036390">
    <property type="entry name" value="WH_DNA-bd_sf"/>
</dbReference>
<accession>A0ABR9BHR3</accession>
<dbReference type="InterPro" id="IPR005119">
    <property type="entry name" value="LysR_subst-bd"/>
</dbReference>
<dbReference type="Proteomes" id="UP000649768">
    <property type="component" value="Unassembled WGS sequence"/>
</dbReference>